<dbReference type="KEGG" id="nsh:GXM_03859"/>
<reference evidence="1 2" key="1">
    <citation type="submission" date="2019-10" db="EMBL/GenBank/DDBJ databases">
        <title>Genomic and transcriptomic insights into the perfect genentic adaptation of a filamentous nitrogen-fixing cyanobacterium to rice fields.</title>
        <authorList>
            <person name="Chen Z."/>
        </authorList>
    </citation>
    <scope>NUCLEOTIDE SEQUENCE [LARGE SCALE GENOMIC DNA]</scope>
    <source>
        <strain evidence="1">CCNUC1</strain>
    </source>
</reference>
<proteinExistence type="predicted"/>
<keyword evidence="2" id="KW-1185">Reference proteome</keyword>
<evidence type="ECO:0000313" key="1">
    <source>
        <dbReference type="EMBL" id="QFS46378.1"/>
    </source>
</evidence>
<organism evidence="1 2">
    <name type="scientific">Nostoc sphaeroides CCNUC1</name>
    <dbReference type="NCBI Taxonomy" id="2653204"/>
    <lineage>
        <taxon>Bacteria</taxon>
        <taxon>Bacillati</taxon>
        <taxon>Cyanobacteriota</taxon>
        <taxon>Cyanophyceae</taxon>
        <taxon>Nostocales</taxon>
        <taxon>Nostocaceae</taxon>
        <taxon>Nostoc</taxon>
    </lineage>
</organism>
<dbReference type="AlphaFoldDB" id="A0A5P8W0Y7"/>
<dbReference type="Proteomes" id="UP000326678">
    <property type="component" value="Chromosome Gxm1"/>
</dbReference>
<name>A0A5P8W0Y7_9NOSO</name>
<evidence type="ECO:0000313" key="2">
    <source>
        <dbReference type="Proteomes" id="UP000326678"/>
    </source>
</evidence>
<sequence>MLLEVSIPRHPVLTALEYLPIRFFHCLWLNYSRLQVGEVQIIVRAWQCHAPTSVPHLPEIRCIFNTCLKSLISSSKFLTNNKFFP</sequence>
<dbReference type="EMBL" id="CP045226">
    <property type="protein sequence ID" value="QFS46378.1"/>
    <property type="molecule type" value="Genomic_DNA"/>
</dbReference>
<protein>
    <submittedName>
        <fullName evidence="1">Uncharacterized protein</fullName>
    </submittedName>
</protein>
<accession>A0A5P8W0Y7</accession>
<gene>
    <name evidence="1" type="ORF">GXM_03859</name>
</gene>